<proteinExistence type="predicted"/>
<keyword evidence="1" id="KW-0732">Signal</keyword>
<feature type="signal peptide" evidence="1">
    <location>
        <begin position="1"/>
        <end position="23"/>
    </location>
</feature>
<evidence type="ECO:0000313" key="3">
    <source>
        <dbReference type="Proteomes" id="UP000056090"/>
    </source>
</evidence>
<gene>
    <name evidence="2" type="ORF">EP13_05715</name>
</gene>
<protein>
    <submittedName>
        <fullName evidence="2">Uncharacterized protein</fullName>
    </submittedName>
</protein>
<dbReference type="EMBL" id="CP008849">
    <property type="protein sequence ID" value="AIF98241.1"/>
    <property type="molecule type" value="Genomic_DNA"/>
</dbReference>
<evidence type="ECO:0000256" key="1">
    <source>
        <dbReference type="SAM" id="SignalP"/>
    </source>
</evidence>
<accession>A0A075NXJ6</accession>
<organism evidence="2 3">
    <name type="scientific">Alteromonas australica</name>
    <dbReference type="NCBI Taxonomy" id="589873"/>
    <lineage>
        <taxon>Bacteria</taxon>
        <taxon>Pseudomonadati</taxon>
        <taxon>Pseudomonadota</taxon>
        <taxon>Gammaproteobacteria</taxon>
        <taxon>Alteromonadales</taxon>
        <taxon>Alteromonadaceae</taxon>
        <taxon>Alteromonas/Salinimonas group</taxon>
        <taxon>Alteromonas</taxon>
    </lineage>
</organism>
<sequence>MGCVTSFLILAHVLSPLSGVLCAKWTVMNPVSFLEKLREQYIATEDDDLLFTNKECALGSTIYRLNCWKDFHGKDSVVVFELKEKGWLISTSTCLGIRYSETLGLLLLSEQQLWDIGIP</sequence>
<keyword evidence="3" id="KW-1185">Reference proteome</keyword>
<dbReference type="Proteomes" id="UP000056090">
    <property type="component" value="Chromosome"/>
</dbReference>
<evidence type="ECO:0000313" key="2">
    <source>
        <dbReference type="EMBL" id="AIF98241.1"/>
    </source>
</evidence>
<dbReference type="KEGG" id="aal:EP13_05715"/>
<reference evidence="2 3" key="1">
    <citation type="submission" date="2014-06" db="EMBL/GenBank/DDBJ databases">
        <title>Genomes of Alteromonas australica, a world apart.</title>
        <authorList>
            <person name="Gonzaga A."/>
            <person name="Lopez-Perez M."/>
            <person name="Rodriguez-Valera F."/>
        </authorList>
    </citation>
    <scope>NUCLEOTIDE SEQUENCE [LARGE SCALE GENOMIC DNA]</scope>
    <source>
        <strain evidence="2 3">H 17</strain>
    </source>
</reference>
<name>A0A075NXJ6_9ALTE</name>
<dbReference type="AlphaFoldDB" id="A0A075NXJ6"/>
<feature type="chain" id="PRO_5001707933" evidence="1">
    <location>
        <begin position="24"/>
        <end position="119"/>
    </location>
</feature>